<dbReference type="Pfam" id="PF03702">
    <property type="entry name" value="AnmK"/>
    <property type="match status" value="1"/>
</dbReference>
<dbReference type="PANTHER" id="PTHR30605:SF0">
    <property type="entry name" value="ANHYDRO-N-ACETYLMURAMIC ACID KINASE"/>
    <property type="match status" value="1"/>
</dbReference>
<gene>
    <name evidence="1" type="primary">anmK</name>
    <name evidence="2" type="ORF">H0E84_02590</name>
</gene>
<protein>
    <recommendedName>
        <fullName evidence="1">Anhydro-N-acetylmuramic acid kinase</fullName>
        <ecNumber evidence="1">2.7.1.170</ecNumber>
    </recommendedName>
    <alternativeName>
        <fullName evidence="1">AnhMurNAc kinase</fullName>
    </alternativeName>
</protein>
<keyword evidence="1 2" id="KW-0418">Kinase</keyword>
<dbReference type="AlphaFoldDB" id="A0A853J991"/>
<dbReference type="GO" id="GO:0009254">
    <property type="term" value="P:peptidoglycan turnover"/>
    <property type="evidence" value="ECO:0007669"/>
    <property type="project" value="UniProtKB-UniRule"/>
</dbReference>
<dbReference type="UniPathway" id="UPA00343"/>
<comment type="caution">
    <text evidence="2">The sequence shown here is derived from an EMBL/GenBank/DDBJ whole genome shotgun (WGS) entry which is preliminary data.</text>
</comment>
<dbReference type="NCBIfam" id="NF007139">
    <property type="entry name" value="PRK09585.1-3"/>
    <property type="match status" value="1"/>
</dbReference>
<keyword evidence="3" id="KW-1185">Reference proteome</keyword>
<dbReference type="InterPro" id="IPR043129">
    <property type="entry name" value="ATPase_NBD"/>
</dbReference>
<dbReference type="EMBL" id="JACCKA010000021">
    <property type="protein sequence ID" value="NZA25257.1"/>
    <property type="molecule type" value="Genomic_DNA"/>
</dbReference>
<accession>A0A853J991</accession>
<proteinExistence type="inferred from homology"/>
<dbReference type="GO" id="GO:0006040">
    <property type="term" value="P:amino sugar metabolic process"/>
    <property type="evidence" value="ECO:0007669"/>
    <property type="project" value="InterPro"/>
</dbReference>
<dbReference type="HAMAP" id="MF_01270">
    <property type="entry name" value="AnhMurNAc_kinase"/>
    <property type="match status" value="1"/>
</dbReference>
<keyword evidence="1" id="KW-0067">ATP-binding</keyword>
<dbReference type="GO" id="GO:0016301">
    <property type="term" value="F:kinase activity"/>
    <property type="evidence" value="ECO:0007669"/>
    <property type="project" value="UniProtKB-KW"/>
</dbReference>
<comment type="pathway">
    <text evidence="1">Amino-sugar metabolism; 1,6-anhydro-N-acetylmuramate degradation.</text>
</comment>
<dbReference type="GO" id="GO:0005524">
    <property type="term" value="F:ATP binding"/>
    <property type="evidence" value="ECO:0007669"/>
    <property type="project" value="UniProtKB-UniRule"/>
</dbReference>
<feature type="binding site" evidence="1">
    <location>
        <begin position="16"/>
        <end position="23"/>
    </location>
    <ligand>
        <name>ATP</name>
        <dbReference type="ChEBI" id="CHEBI:30616"/>
    </ligand>
</feature>
<dbReference type="RefSeq" id="WP_180677064.1">
    <property type="nucleotide sequence ID" value="NZ_JACCKA010000021.1"/>
</dbReference>
<comment type="function">
    <text evidence="1">Catalyzes the specific phosphorylation of 1,6-anhydro-N-acetylmuramic acid (anhMurNAc) with the simultaneous cleavage of the 1,6-anhydro ring, generating MurNAc-6-P. Is required for the utilization of anhMurNAc either imported from the medium or derived from its own cell wall murein, and thus plays a role in cell wall recycling.</text>
</comment>
<keyword evidence="1" id="KW-0547">Nucleotide-binding</keyword>
<dbReference type="Proteomes" id="UP000578091">
    <property type="component" value="Unassembled WGS sequence"/>
</dbReference>
<comment type="catalytic activity">
    <reaction evidence="1">
        <text>1,6-anhydro-N-acetyl-beta-muramate + ATP + H2O = N-acetyl-D-muramate 6-phosphate + ADP + H(+)</text>
        <dbReference type="Rhea" id="RHEA:24952"/>
        <dbReference type="ChEBI" id="CHEBI:15377"/>
        <dbReference type="ChEBI" id="CHEBI:15378"/>
        <dbReference type="ChEBI" id="CHEBI:30616"/>
        <dbReference type="ChEBI" id="CHEBI:58690"/>
        <dbReference type="ChEBI" id="CHEBI:58722"/>
        <dbReference type="ChEBI" id="CHEBI:456216"/>
        <dbReference type="EC" id="2.7.1.170"/>
    </reaction>
</comment>
<comment type="similarity">
    <text evidence="1">Belongs to the anhydro-N-acetylmuramic acid kinase family.</text>
</comment>
<evidence type="ECO:0000256" key="1">
    <source>
        <dbReference type="HAMAP-Rule" id="MF_01270"/>
    </source>
</evidence>
<dbReference type="GO" id="GO:0097175">
    <property type="term" value="P:1,6-anhydro-N-acetyl-beta-muramic acid catabolic process"/>
    <property type="evidence" value="ECO:0007669"/>
    <property type="project" value="UniProtKB-UniRule"/>
</dbReference>
<evidence type="ECO:0000313" key="3">
    <source>
        <dbReference type="Proteomes" id="UP000578091"/>
    </source>
</evidence>
<organism evidence="2 3">
    <name type="scientific">Luteimonas salinisoli</name>
    <dbReference type="NCBI Taxonomy" id="2752307"/>
    <lineage>
        <taxon>Bacteria</taxon>
        <taxon>Pseudomonadati</taxon>
        <taxon>Pseudomonadota</taxon>
        <taxon>Gammaproteobacteria</taxon>
        <taxon>Lysobacterales</taxon>
        <taxon>Lysobacteraceae</taxon>
        <taxon>Luteimonas</taxon>
    </lineage>
</organism>
<sequence length="376" mass="38471">MSATSPPSLYLGLISGTSADGIDAALVGFDGDRPRLLFARTYPWEPTLRARLVELGQEDAPLLLDDLGELDVRIGHAFAAAALQALADSGTPAAAVAAIGSHGQTLRHRPHGRAGDGRFPFTLQLGDPSVLAERTGVTVVADFRRRDVAAGGHGAPLLPALHAALLAAPGEARAVLNLGGIANLTLLPPGGEVRGFDCGPANGLMDAWCRRHTGAAFDAGGAFAAAGRVDPVLLERLLDDPWFALPPPKSTGRDQFHLGWLDARLRGGEAPADVQATLLALSVRTTVDALRAAQPATSRVIACGGGVLNPGLMAALAGALGDCALDSCAAHGLDPDAVEAMGFAWLARQTLLGRPGNLPGVTGAAGPRVLGGIYRA</sequence>
<dbReference type="GO" id="GO:0016773">
    <property type="term" value="F:phosphotransferase activity, alcohol group as acceptor"/>
    <property type="evidence" value="ECO:0007669"/>
    <property type="project" value="UniProtKB-UniRule"/>
</dbReference>
<keyword evidence="1" id="KW-0119">Carbohydrate metabolism</keyword>
<dbReference type="InterPro" id="IPR005338">
    <property type="entry name" value="Anhydro_N_Ac-Mur_kinase"/>
</dbReference>
<keyword evidence="1 2" id="KW-0808">Transferase</keyword>
<dbReference type="UniPathway" id="UPA00544"/>
<dbReference type="SUPFAM" id="SSF53067">
    <property type="entry name" value="Actin-like ATPase domain"/>
    <property type="match status" value="1"/>
</dbReference>
<comment type="pathway">
    <text evidence="1">Cell wall biogenesis; peptidoglycan recycling.</text>
</comment>
<evidence type="ECO:0000313" key="2">
    <source>
        <dbReference type="EMBL" id="NZA25257.1"/>
    </source>
</evidence>
<name>A0A853J991_9GAMM</name>
<dbReference type="PANTHER" id="PTHR30605">
    <property type="entry name" value="ANHYDRO-N-ACETYLMURAMIC ACID KINASE"/>
    <property type="match status" value="1"/>
</dbReference>
<dbReference type="Gene3D" id="3.30.420.40">
    <property type="match status" value="2"/>
</dbReference>
<reference evidence="2 3" key="1">
    <citation type="submission" date="2020-07" db="EMBL/GenBank/DDBJ databases">
        <title>Luteimonas sp. SJ-92.</title>
        <authorList>
            <person name="Huang X.-X."/>
            <person name="Xu L."/>
            <person name="Sun J.-Q."/>
        </authorList>
    </citation>
    <scope>NUCLEOTIDE SEQUENCE [LARGE SCALE GENOMIC DNA]</scope>
    <source>
        <strain evidence="2 3">SJ-92</strain>
    </source>
</reference>
<dbReference type="EC" id="2.7.1.170" evidence="1"/>